<evidence type="ECO:0000256" key="1">
    <source>
        <dbReference type="SAM" id="Phobius"/>
    </source>
</evidence>
<evidence type="ECO:0000313" key="3">
    <source>
        <dbReference type="Proteomes" id="UP001165160"/>
    </source>
</evidence>
<keyword evidence="1" id="KW-1133">Transmembrane helix</keyword>
<comment type="caution">
    <text evidence="2">The sequence shown here is derived from an EMBL/GenBank/DDBJ whole genome shotgun (WGS) entry which is preliminary data.</text>
</comment>
<gene>
    <name evidence="2" type="ORF">TrVE_jg3495</name>
</gene>
<dbReference type="Proteomes" id="UP001165160">
    <property type="component" value="Unassembled WGS sequence"/>
</dbReference>
<evidence type="ECO:0000313" key="2">
    <source>
        <dbReference type="EMBL" id="GMH86980.1"/>
    </source>
</evidence>
<keyword evidence="3" id="KW-1185">Reference proteome</keyword>
<name>A0A9W7BIU5_9STRA</name>
<organism evidence="2 3">
    <name type="scientific">Triparma verrucosa</name>
    <dbReference type="NCBI Taxonomy" id="1606542"/>
    <lineage>
        <taxon>Eukaryota</taxon>
        <taxon>Sar</taxon>
        <taxon>Stramenopiles</taxon>
        <taxon>Ochrophyta</taxon>
        <taxon>Bolidophyceae</taxon>
        <taxon>Parmales</taxon>
        <taxon>Triparmaceae</taxon>
        <taxon>Triparma</taxon>
    </lineage>
</organism>
<protein>
    <submittedName>
        <fullName evidence="2">Uncharacterized protein</fullName>
    </submittedName>
</protein>
<feature type="transmembrane region" description="Helical" evidence="1">
    <location>
        <begin position="219"/>
        <end position="239"/>
    </location>
</feature>
<dbReference type="EMBL" id="BRXX01000066">
    <property type="protein sequence ID" value="GMH86980.1"/>
    <property type="molecule type" value="Genomic_DNA"/>
</dbReference>
<keyword evidence="1" id="KW-0472">Membrane</keyword>
<dbReference type="AlphaFoldDB" id="A0A9W7BIU5"/>
<sequence length="318" mass="32981">MQMMAVNVPDDVTAGSDFNVSTPSGSVMAVTCPSTCKPGDLIQIAVPAGPAVTSELELTLGKEDLVRVGSANANAKVSKGEEFGNNNAKARSGTGNVGCYAGGYKNAFPVTGGSGTLIGWVQMRTDNVLKEPCTVKLVSPSGETLMSYEIAGLSKWWGTSTVVPVLLSGQVYASCTTSLESTGCLGRPETTTWVTRVDGSGGMLVAPLNTGFGTAYHTLNLIGCLLFLVVVGIIFFVLAESTPITGRVTSLDGTAEYAPHGEVSGIKTANFVPDPKDKKRSSYMAYDTKAKVDALVGIVMSAVNTALLKTQVQEGGGF</sequence>
<proteinExistence type="predicted"/>
<accession>A0A9W7BIU5</accession>
<reference evidence="3" key="1">
    <citation type="journal article" date="2023" name="Commun. Biol.">
        <title>Genome analysis of Parmales, the sister group of diatoms, reveals the evolutionary specialization of diatoms from phago-mixotrophs to photoautotrophs.</title>
        <authorList>
            <person name="Ban H."/>
            <person name="Sato S."/>
            <person name="Yoshikawa S."/>
            <person name="Yamada K."/>
            <person name="Nakamura Y."/>
            <person name="Ichinomiya M."/>
            <person name="Sato N."/>
            <person name="Blanc-Mathieu R."/>
            <person name="Endo H."/>
            <person name="Kuwata A."/>
            <person name="Ogata H."/>
        </authorList>
    </citation>
    <scope>NUCLEOTIDE SEQUENCE [LARGE SCALE GENOMIC DNA]</scope>
    <source>
        <strain evidence="3">NIES 3699</strain>
    </source>
</reference>
<keyword evidence="1" id="KW-0812">Transmembrane</keyword>